<keyword evidence="3" id="KW-1185">Reference proteome</keyword>
<name>A0ABN8Z2F0_RANTA</name>
<gene>
    <name evidence="2" type="ORF">MRATA1EN1_LOCUS16283</name>
</gene>
<sequence>MDSVAGKLELQRFFLLWTLNAQLVTKGHEALTHPLAESIWGSRGGERVGGCWPSSDRAPVLVCVDDRQGPRKSPLMHPHSCPSLVPRSHLDRVSVRPSLLPGPVQAALTWRAPGAALGEEAGPPTGRPAESIQDSPRSLQTQGEEDFLGRWVDMETSFQSSTVTAGFRQRMVIWAAWVCLFLELAELVFAHCAAAFKPGKPTKTSRQLLREAFLSCRVDHGDPVMLEPSPASS</sequence>
<reference evidence="2" key="1">
    <citation type="submission" date="2023-04" db="EMBL/GenBank/DDBJ databases">
        <authorList>
            <consortium name="ELIXIR-Norway"/>
        </authorList>
    </citation>
    <scope>NUCLEOTIDE SEQUENCE [LARGE SCALE GENOMIC DNA]</scope>
</reference>
<organism evidence="2 3">
    <name type="scientific">Rangifer tarandus platyrhynchus</name>
    <name type="common">Svalbard reindeer</name>
    <dbReference type="NCBI Taxonomy" id="3082113"/>
    <lineage>
        <taxon>Eukaryota</taxon>
        <taxon>Metazoa</taxon>
        <taxon>Chordata</taxon>
        <taxon>Craniata</taxon>
        <taxon>Vertebrata</taxon>
        <taxon>Euteleostomi</taxon>
        <taxon>Mammalia</taxon>
        <taxon>Eutheria</taxon>
        <taxon>Laurasiatheria</taxon>
        <taxon>Artiodactyla</taxon>
        <taxon>Ruminantia</taxon>
        <taxon>Pecora</taxon>
        <taxon>Cervidae</taxon>
        <taxon>Odocoileinae</taxon>
        <taxon>Rangifer</taxon>
    </lineage>
</organism>
<proteinExistence type="predicted"/>
<feature type="region of interest" description="Disordered" evidence="1">
    <location>
        <begin position="116"/>
        <end position="140"/>
    </location>
</feature>
<protein>
    <submittedName>
        <fullName evidence="2">Uncharacterized protein</fullName>
    </submittedName>
</protein>
<evidence type="ECO:0000313" key="2">
    <source>
        <dbReference type="EMBL" id="CAI9167321.1"/>
    </source>
</evidence>
<dbReference type="Proteomes" id="UP001176941">
    <property type="component" value="Chromosome 26"/>
</dbReference>
<evidence type="ECO:0000256" key="1">
    <source>
        <dbReference type="SAM" id="MobiDB-lite"/>
    </source>
</evidence>
<accession>A0ABN8Z2F0</accession>
<dbReference type="EMBL" id="OX459962">
    <property type="protein sequence ID" value="CAI9167321.1"/>
    <property type="molecule type" value="Genomic_DNA"/>
</dbReference>
<evidence type="ECO:0000313" key="3">
    <source>
        <dbReference type="Proteomes" id="UP001176941"/>
    </source>
</evidence>